<sequence length="121" mass="13850">MADNIQQKLDESLVVLTDWLTQWNKIYAIQEDLNRSIQKLDNWIVQWKQIYAIRLTARYANVCKKSYTLTEATALAAVFGCSVVKVGTKYNLLKNNKVLFTGSLVAIVDYCFNNLIDLPSQ</sequence>
<evidence type="ECO:0000313" key="2">
    <source>
        <dbReference type="Proteomes" id="UP000185860"/>
    </source>
</evidence>
<organism evidence="1 2">
    <name type="scientific">[Phormidium ambiguum] IAM M-71</name>
    <dbReference type="NCBI Taxonomy" id="454136"/>
    <lineage>
        <taxon>Bacteria</taxon>
        <taxon>Bacillati</taxon>
        <taxon>Cyanobacteriota</taxon>
        <taxon>Cyanophyceae</taxon>
        <taxon>Oscillatoriophycideae</taxon>
        <taxon>Aerosakkonematales</taxon>
        <taxon>Aerosakkonemataceae</taxon>
        <taxon>Floridanema</taxon>
    </lineage>
</organism>
<name>A0A1U7IFE3_9CYAN</name>
<protein>
    <submittedName>
        <fullName evidence="1">Uncharacterized protein</fullName>
    </submittedName>
</protein>
<evidence type="ECO:0000313" key="1">
    <source>
        <dbReference type="EMBL" id="OKH35697.1"/>
    </source>
</evidence>
<reference evidence="1 2" key="1">
    <citation type="submission" date="2016-11" db="EMBL/GenBank/DDBJ databases">
        <title>Draft Genome Sequences of Nine Cyanobacterial Strains from Diverse Habitats.</title>
        <authorList>
            <person name="Zhu T."/>
            <person name="Hou S."/>
            <person name="Lu X."/>
            <person name="Hess W.R."/>
        </authorList>
    </citation>
    <scope>NUCLEOTIDE SEQUENCE [LARGE SCALE GENOMIC DNA]</scope>
    <source>
        <strain evidence="1 2">IAM M-71</strain>
    </source>
</reference>
<dbReference type="EMBL" id="MRCE01000020">
    <property type="protein sequence ID" value="OKH35697.1"/>
    <property type="molecule type" value="Genomic_DNA"/>
</dbReference>
<accession>A0A1U7IFE3</accession>
<dbReference type="AlphaFoldDB" id="A0A1U7IFE3"/>
<dbReference type="Proteomes" id="UP000185860">
    <property type="component" value="Unassembled WGS sequence"/>
</dbReference>
<comment type="caution">
    <text evidence="1">The sequence shown here is derived from an EMBL/GenBank/DDBJ whole genome shotgun (WGS) entry which is preliminary data.</text>
</comment>
<gene>
    <name evidence="1" type="ORF">NIES2119_19565</name>
</gene>
<dbReference type="RefSeq" id="WP_073595184.1">
    <property type="nucleotide sequence ID" value="NZ_MRCE01000020.1"/>
</dbReference>
<proteinExistence type="predicted"/>